<evidence type="ECO:0000256" key="1">
    <source>
        <dbReference type="ARBA" id="ARBA00007491"/>
    </source>
</evidence>
<organism evidence="2 3">
    <name type="scientific">Kipferlia bialata</name>
    <dbReference type="NCBI Taxonomy" id="797122"/>
    <lineage>
        <taxon>Eukaryota</taxon>
        <taxon>Metamonada</taxon>
        <taxon>Carpediemonas-like organisms</taxon>
        <taxon>Kipferlia</taxon>
    </lineage>
</organism>
<accession>A0A9K3GRU5</accession>
<dbReference type="InterPro" id="IPR035912">
    <property type="entry name" value="EHR_sf"/>
</dbReference>
<evidence type="ECO:0000313" key="2">
    <source>
        <dbReference type="EMBL" id="GIQ92081.1"/>
    </source>
</evidence>
<comment type="caution">
    <text evidence="2">The sequence shown here is derived from an EMBL/GenBank/DDBJ whole genome shotgun (WGS) entry which is preliminary data.</text>
</comment>
<proteinExistence type="inferred from homology"/>
<comment type="similarity">
    <text evidence="1">Belongs to the E(R) family.</text>
</comment>
<dbReference type="Gene3D" id="3.30.2260.10">
    <property type="entry name" value="Enhancer of rudimentary"/>
    <property type="match status" value="1"/>
</dbReference>
<dbReference type="SUPFAM" id="SSF143875">
    <property type="entry name" value="ERH-like"/>
    <property type="match status" value="1"/>
</dbReference>
<protein>
    <submittedName>
        <fullName evidence="2">Enhancer of rudimentary</fullName>
    </submittedName>
</protein>
<dbReference type="Proteomes" id="UP000265618">
    <property type="component" value="Unassembled WGS sequence"/>
</dbReference>
<keyword evidence="3" id="KW-1185">Reference proteome</keyword>
<feature type="non-terminal residue" evidence="2">
    <location>
        <position position="1"/>
    </location>
</feature>
<reference evidence="2 3" key="1">
    <citation type="journal article" date="2018" name="PLoS ONE">
        <title>The draft genome of Kipferlia bialata reveals reductive genome evolution in fornicate parasites.</title>
        <authorList>
            <person name="Tanifuji G."/>
            <person name="Takabayashi S."/>
            <person name="Kume K."/>
            <person name="Takagi M."/>
            <person name="Nakayama T."/>
            <person name="Kamikawa R."/>
            <person name="Inagaki Y."/>
            <person name="Hashimoto T."/>
        </authorList>
    </citation>
    <scope>NUCLEOTIDE SEQUENCE [LARGE SCALE GENOMIC DNA]</scope>
    <source>
        <strain evidence="2">NY0173</strain>
    </source>
</reference>
<name>A0A9K3GRU5_9EUKA</name>
<dbReference type="Pfam" id="PF01133">
    <property type="entry name" value="ER"/>
    <property type="match status" value="1"/>
</dbReference>
<sequence>LLEMLSRQLSGKQVSLSDCMNFIASFEDIGLMVLDEPSGMFKPHGRDYLTDRLIKHLASFTDLV</sequence>
<dbReference type="InterPro" id="IPR000781">
    <property type="entry name" value="ERH"/>
</dbReference>
<dbReference type="AlphaFoldDB" id="A0A9K3GRU5"/>
<gene>
    <name evidence="2" type="ORF">KIPB_015649</name>
</gene>
<evidence type="ECO:0000313" key="3">
    <source>
        <dbReference type="Proteomes" id="UP000265618"/>
    </source>
</evidence>
<dbReference type="EMBL" id="BDIP01008933">
    <property type="protein sequence ID" value="GIQ92081.1"/>
    <property type="molecule type" value="Genomic_DNA"/>
</dbReference>